<feature type="region of interest" description="Disordered" evidence="6">
    <location>
        <begin position="1"/>
        <end position="34"/>
    </location>
</feature>
<dbReference type="AlphaFoldDB" id="V6IYG5"/>
<dbReference type="PANTHER" id="PTHR35534:SF1">
    <property type="entry name" value="LARGE RIBOSOMAL SUBUNIT PROTEIN BL32"/>
    <property type="match status" value="1"/>
</dbReference>
<keyword evidence="8" id="KW-1185">Reference proteome</keyword>
<dbReference type="Proteomes" id="UP000018296">
    <property type="component" value="Unassembled WGS sequence"/>
</dbReference>
<comment type="similarity">
    <text evidence="1 5">Belongs to the bacterial ribosomal protein bL32 family.</text>
</comment>
<dbReference type="InterPro" id="IPR011332">
    <property type="entry name" value="Ribosomal_zn-bd"/>
</dbReference>
<keyword evidence="2 5" id="KW-0689">Ribosomal protein</keyword>
<dbReference type="NCBIfam" id="TIGR01031">
    <property type="entry name" value="rpmF_bact"/>
    <property type="match status" value="1"/>
</dbReference>
<dbReference type="HAMAP" id="MF_00340">
    <property type="entry name" value="Ribosomal_bL32"/>
    <property type="match status" value="1"/>
</dbReference>
<evidence type="ECO:0000256" key="3">
    <source>
        <dbReference type="ARBA" id="ARBA00023274"/>
    </source>
</evidence>
<dbReference type="GO" id="GO:0003735">
    <property type="term" value="F:structural constituent of ribosome"/>
    <property type="evidence" value="ECO:0007669"/>
    <property type="project" value="InterPro"/>
</dbReference>
<dbReference type="GO" id="GO:0006412">
    <property type="term" value="P:translation"/>
    <property type="evidence" value="ECO:0007669"/>
    <property type="project" value="UniProtKB-UniRule"/>
</dbReference>
<dbReference type="InterPro" id="IPR044957">
    <property type="entry name" value="Ribosomal_bL32_bact"/>
</dbReference>
<dbReference type="InterPro" id="IPR002677">
    <property type="entry name" value="Ribosomal_bL32"/>
</dbReference>
<dbReference type="eggNOG" id="COG0333">
    <property type="taxonomic scope" value="Bacteria"/>
</dbReference>
<reference evidence="7 8" key="1">
    <citation type="journal article" date="2013" name="Genome Announc.">
        <title>Genome Sequence of Sporolactobacillus laevolacticus DSM442, an Efficient Polymer-Grade D-Lactate Producer from Agricultural Waste Cottonseed as a Nitrogen Source.</title>
        <authorList>
            <person name="Wang H."/>
            <person name="Wang L."/>
            <person name="Ju J."/>
            <person name="Yu B."/>
            <person name="Ma Y."/>
        </authorList>
    </citation>
    <scope>NUCLEOTIDE SEQUENCE [LARGE SCALE GENOMIC DNA]</scope>
    <source>
        <strain evidence="7 8">DSM 442</strain>
    </source>
</reference>
<gene>
    <name evidence="5" type="primary">rpmF</name>
    <name evidence="7" type="ORF">P343_05045</name>
</gene>
<evidence type="ECO:0000256" key="5">
    <source>
        <dbReference type="HAMAP-Rule" id="MF_00340"/>
    </source>
</evidence>
<dbReference type="STRING" id="1395513.P343_05045"/>
<feature type="compositionally biased region" description="Basic residues" evidence="6">
    <location>
        <begin position="1"/>
        <end position="19"/>
    </location>
</feature>
<evidence type="ECO:0000256" key="4">
    <source>
        <dbReference type="ARBA" id="ARBA00035178"/>
    </source>
</evidence>
<evidence type="ECO:0000313" key="8">
    <source>
        <dbReference type="Proteomes" id="UP000018296"/>
    </source>
</evidence>
<dbReference type="OrthoDB" id="9812874at2"/>
<organism evidence="7 8">
    <name type="scientific">Sporolactobacillus laevolacticus DSM 442</name>
    <dbReference type="NCBI Taxonomy" id="1395513"/>
    <lineage>
        <taxon>Bacteria</taxon>
        <taxon>Bacillati</taxon>
        <taxon>Bacillota</taxon>
        <taxon>Bacilli</taxon>
        <taxon>Bacillales</taxon>
        <taxon>Sporolactobacillaceae</taxon>
        <taxon>Sporolactobacillus</taxon>
    </lineage>
</organism>
<sequence>MAVPKRRTSTTRKNKRRTNKGLNGPALSRDPQTGEYHLSHRVNKDGYYKGQQVIEPKD</sequence>
<dbReference type="PANTHER" id="PTHR35534">
    <property type="entry name" value="50S RIBOSOMAL PROTEIN L32"/>
    <property type="match status" value="1"/>
</dbReference>
<evidence type="ECO:0000256" key="1">
    <source>
        <dbReference type="ARBA" id="ARBA00008560"/>
    </source>
</evidence>
<dbReference type="Pfam" id="PF01783">
    <property type="entry name" value="Ribosomal_L32p"/>
    <property type="match status" value="1"/>
</dbReference>
<evidence type="ECO:0000256" key="2">
    <source>
        <dbReference type="ARBA" id="ARBA00022980"/>
    </source>
</evidence>
<evidence type="ECO:0000313" key="7">
    <source>
        <dbReference type="EMBL" id="EST12523.1"/>
    </source>
</evidence>
<dbReference type="SUPFAM" id="SSF57829">
    <property type="entry name" value="Zn-binding ribosomal proteins"/>
    <property type="match status" value="1"/>
</dbReference>
<keyword evidence="3 5" id="KW-0687">Ribonucleoprotein</keyword>
<dbReference type="RefSeq" id="WP_023509310.1">
    <property type="nucleotide sequence ID" value="NZ_AWTC01000004.1"/>
</dbReference>
<accession>V6IYG5</accession>
<evidence type="ECO:0000256" key="6">
    <source>
        <dbReference type="SAM" id="MobiDB-lite"/>
    </source>
</evidence>
<comment type="caution">
    <text evidence="7">The sequence shown here is derived from an EMBL/GenBank/DDBJ whole genome shotgun (WGS) entry which is preliminary data.</text>
</comment>
<proteinExistence type="inferred from homology"/>
<protein>
    <recommendedName>
        <fullName evidence="4 5">Large ribosomal subunit protein bL32</fullName>
    </recommendedName>
</protein>
<dbReference type="PATRIC" id="fig|1395513.3.peg.1030"/>
<name>V6IYG5_9BACL</name>
<dbReference type="EMBL" id="AWTC01000004">
    <property type="protein sequence ID" value="EST12523.1"/>
    <property type="molecule type" value="Genomic_DNA"/>
</dbReference>
<dbReference type="GO" id="GO:0015934">
    <property type="term" value="C:large ribosomal subunit"/>
    <property type="evidence" value="ECO:0007669"/>
    <property type="project" value="InterPro"/>
</dbReference>